<proteinExistence type="predicted"/>
<dbReference type="EMBL" id="CAJVQC010181167">
    <property type="protein sequence ID" value="CAG8852308.1"/>
    <property type="molecule type" value="Genomic_DNA"/>
</dbReference>
<comment type="caution">
    <text evidence="1">The sequence shown here is derived from an EMBL/GenBank/DDBJ whole genome shotgun (WGS) entry which is preliminary data.</text>
</comment>
<name>A0ACA9SZV2_9GLOM</name>
<reference evidence="1" key="1">
    <citation type="submission" date="2021-06" db="EMBL/GenBank/DDBJ databases">
        <authorList>
            <person name="Kallberg Y."/>
            <person name="Tangrot J."/>
            <person name="Rosling A."/>
        </authorList>
    </citation>
    <scope>NUCLEOTIDE SEQUENCE</scope>
    <source>
        <strain evidence="1">MA461A</strain>
    </source>
</reference>
<keyword evidence="2" id="KW-1185">Reference proteome</keyword>
<evidence type="ECO:0000313" key="2">
    <source>
        <dbReference type="Proteomes" id="UP000789920"/>
    </source>
</evidence>
<gene>
    <name evidence="1" type="ORF">RPERSI_LOCUS37013</name>
</gene>
<feature type="non-terminal residue" evidence="1">
    <location>
        <position position="83"/>
    </location>
</feature>
<feature type="non-terminal residue" evidence="1">
    <location>
        <position position="1"/>
    </location>
</feature>
<protein>
    <submittedName>
        <fullName evidence="1">7072_t:CDS:1</fullName>
    </submittedName>
</protein>
<dbReference type="Proteomes" id="UP000789920">
    <property type="component" value="Unassembled WGS sequence"/>
</dbReference>
<organism evidence="1 2">
    <name type="scientific">Racocetra persica</name>
    <dbReference type="NCBI Taxonomy" id="160502"/>
    <lineage>
        <taxon>Eukaryota</taxon>
        <taxon>Fungi</taxon>
        <taxon>Fungi incertae sedis</taxon>
        <taxon>Mucoromycota</taxon>
        <taxon>Glomeromycotina</taxon>
        <taxon>Glomeromycetes</taxon>
        <taxon>Diversisporales</taxon>
        <taxon>Gigasporaceae</taxon>
        <taxon>Racocetra</taxon>
    </lineage>
</organism>
<sequence>ELGLFSNSNRNIELEVLENFNHQIYIQQIKAKAYHYLPQNFLSSLDLITQTNIEKTGTLSHYNFTVQEALDFHAMSGGLIDHI</sequence>
<accession>A0ACA9SZV2</accession>
<evidence type="ECO:0000313" key="1">
    <source>
        <dbReference type="EMBL" id="CAG8852308.1"/>
    </source>
</evidence>